<dbReference type="eggNOG" id="COG3219">
    <property type="taxonomic scope" value="Bacteria"/>
</dbReference>
<dbReference type="InterPro" id="IPR018640">
    <property type="entry name" value="DUF2063"/>
</dbReference>
<dbReference type="InterPro" id="IPR054098">
    <property type="entry name" value="NGO1945-like_C"/>
</dbReference>
<evidence type="ECO:0000259" key="1">
    <source>
        <dbReference type="Pfam" id="PF09836"/>
    </source>
</evidence>
<dbReference type="Gene3D" id="3.90.930.50">
    <property type="match status" value="1"/>
</dbReference>
<evidence type="ECO:0000259" key="2">
    <source>
        <dbReference type="Pfam" id="PF22106"/>
    </source>
</evidence>
<dbReference type="InterPro" id="IPR044922">
    <property type="entry name" value="DUF2063_N_sf"/>
</dbReference>
<keyword evidence="4" id="KW-1185">Reference proteome</keyword>
<feature type="domain" description="NGO1945-like C-terminal" evidence="2">
    <location>
        <begin position="154"/>
        <end position="250"/>
    </location>
</feature>
<feature type="domain" description="Putative DNA-binding" evidence="1">
    <location>
        <begin position="17"/>
        <end position="101"/>
    </location>
</feature>
<dbReference type="AlphaFoldDB" id="A0A1N6HEZ8"/>
<dbReference type="Pfam" id="PF09836">
    <property type="entry name" value="DUF2063"/>
    <property type="match status" value="1"/>
</dbReference>
<reference evidence="3 4" key="1">
    <citation type="submission" date="2016-12" db="EMBL/GenBank/DDBJ databases">
        <authorList>
            <person name="Song W.-J."/>
            <person name="Kurnit D.M."/>
        </authorList>
    </citation>
    <scope>NUCLEOTIDE SEQUENCE [LARGE SCALE GENOMIC DNA]</scope>
    <source>
        <strain evidence="3 4">ATCC 49181</strain>
    </source>
</reference>
<dbReference type="Proteomes" id="UP000185062">
    <property type="component" value="Unassembled WGS sequence"/>
</dbReference>
<dbReference type="EMBL" id="FSRO01000001">
    <property type="protein sequence ID" value="SIO18418.1"/>
    <property type="molecule type" value="Genomic_DNA"/>
</dbReference>
<accession>A0A1N6HEZ8</accession>
<dbReference type="STRING" id="44575.SAMN05216419_105410"/>
<organism evidence="3 4">
    <name type="scientific">Nitrosomonas cryotolerans ATCC 49181</name>
    <dbReference type="NCBI Taxonomy" id="1131553"/>
    <lineage>
        <taxon>Bacteria</taxon>
        <taxon>Pseudomonadati</taxon>
        <taxon>Pseudomonadota</taxon>
        <taxon>Betaproteobacteria</taxon>
        <taxon>Nitrosomonadales</taxon>
        <taxon>Nitrosomonadaceae</taxon>
        <taxon>Nitrosomonas</taxon>
    </lineage>
</organism>
<sequence length="260" mass="30676">MTITYNTPDRPAFIRKQYAFAAYIRDPENHPRPDDVEARRMKIYRELFYNNVESYLADTYPVLRKIMPDSHWHAIIRTYFSRHLSQTPLFPEMPREFLKYLEQTRAPHPDDPVFMLELAHYEWAELALSILDKEVDESTINSEDNLLESRMIISPLAWLLSYRFPVHKISPEFQPKEADENLTHLVVYRDRDDHVRFIEANPVTARLIQLIIAEDEKTGRELLEQIAAELKHPQSEVVVSHGLDILNNLRNRHIIFSIGT</sequence>
<evidence type="ECO:0000313" key="4">
    <source>
        <dbReference type="Proteomes" id="UP000185062"/>
    </source>
</evidence>
<proteinExistence type="predicted"/>
<dbReference type="Gene3D" id="1.10.150.690">
    <property type="entry name" value="DUF2063"/>
    <property type="match status" value="1"/>
</dbReference>
<dbReference type="Pfam" id="PF22106">
    <property type="entry name" value="NGO1945_C"/>
    <property type="match status" value="1"/>
</dbReference>
<name>A0A1N6HEZ8_9PROT</name>
<evidence type="ECO:0000313" key="3">
    <source>
        <dbReference type="EMBL" id="SIO18418.1"/>
    </source>
</evidence>
<gene>
    <name evidence="3" type="ORF">SAMN02743940_1155</name>
</gene>
<protein>
    <submittedName>
        <fullName evidence="3">Uncharacterized protein</fullName>
    </submittedName>
</protein>
<dbReference type="RefSeq" id="WP_028462364.1">
    <property type="nucleotide sequence ID" value="NZ_FSRO01000001.1"/>
</dbReference>